<dbReference type="PIRSF" id="PIRSF015582">
    <property type="entry name" value="Cit_lyase_B"/>
    <property type="match status" value="1"/>
</dbReference>
<sequence length="275" mass="28474">MTPEADRPRRSALYMPATNARAIAKARTLACDVVILDLEDAVAPDMKTAARHAAADAVRAGGFGSRELVVRVNAPDTPWGADDLAMVADARPDAVLLPKVRAAAELGAVAAPVPLWVMVETPAAALAIAGIAAVPGVAALVLGLNDLAEATGIHPGADRLPFQPLMLQAVLAARAHGVAVLDGVTNAIDDPALFAAEAAQARRFGFDGKTLIHPSQVAPCNAAFSPSPEEIARAMRIVAAFDDPAAADRGAIRVGGEMVERLHLARARRTLAQRP</sequence>
<dbReference type="EC" id="4.1.3.34" evidence="6"/>
<accession>A0ABX0XML1</accession>
<dbReference type="Gene3D" id="3.20.20.60">
    <property type="entry name" value="Phosphoenolpyruvate-binding domains"/>
    <property type="match status" value="1"/>
</dbReference>
<feature type="domain" description="HpcH/HpaI aldolase/citrate lyase" evidence="5">
    <location>
        <begin position="10"/>
        <end position="214"/>
    </location>
</feature>
<keyword evidence="3" id="KW-0479">Metal-binding</keyword>
<dbReference type="EMBL" id="JAATJE010000002">
    <property type="protein sequence ID" value="NJC34433.1"/>
    <property type="molecule type" value="Genomic_DNA"/>
</dbReference>
<evidence type="ECO:0000313" key="6">
    <source>
        <dbReference type="EMBL" id="NJC34433.1"/>
    </source>
</evidence>
<keyword evidence="6" id="KW-0456">Lyase</keyword>
<reference evidence="6 7" key="1">
    <citation type="submission" date="2020-03" db="EMBL/GenBank/DDBJ databases">
        <title>Genomic Encyclopedia of Type Strains, Phase IV (KMG-IV): sequencing the most valuable type-strain genomes for metagenomic binning, comparative biology and taxonomic classification.</title>
        <authorList>
            <person name="Goeker M."/>
        </authorList>
    </citation>
    <scope>NUCLEOTIDE SEQUENCE [LARGE SCALE GENOMIC DNA]</scope>
    <source>
        <strain evidence="6 7">DSM 27651</strain>
    </source>
</reference>
<dbReference type="Pfam" id="PF03328">
    <property type="entry name" value="HpcH_HpaI"/>
    <property type="match status" value="1"/>
</dbReference>
<organism evidence="6 7">
    <name type="scientific">Sphingomonas jejuensis</name>
    <dbReference type="NCBI Taxonomy" id="904715"/>
    <lineage>
        <taxon>Bacteria</taxon>
        <taxon>Pseudomonadati</taxon>
        <taxon>Pseudomonadota</taxon>
        <taxon>Alphaproteobacteria</taxon>
        <taxon>Sphingomonadales</taxon>
        <taxon>Sphingomonadaceae</taxon>
        <taxon>Sphingomonas</taxon>
    </lineage>
</organism>
<keyword evidence="7" id="KW-1185">Reference proteome</keyword>
<evidence type="ECO:0000256" key="1">
    <source>
        <dbReference type="ARBA" id="ARBA00001946"/>
    </source>
</evidence>
<dbReference type="GO" id="GO:0008816">
    <property type="term" value="F:citryl-CoA lyase activity"/>
    <property type="evidence" value="ECO:0007669"/>
    <property type="project" value="UniProtKB-EC"/>
</dbReference>
<dbReference type="InterPro" id="IPR015813">
    <property type="entry name" value="Pyrv/PenolPyrv_kinase-like_dom"/>
</dbReference>
<evidence type="ECO:0000256" key="4">
    <source>
        <dbReference type="ARBA" id="ARBA00022842"/>
    </source>
</evidence>
<comment type="caution">
    <text evidence="6">The sequence shown here is derived from an EMBL/GenBank/DDBJ whole genome shotgun (WGS) entry which is preliminary data.</text>
</comment>
<gene>
    <name evidence="6" type="ORF">GGR88_001947</name>
</gene>
<evidence type="ECO:0000256" key="3">
    <source>
        <dbReference type="ARBA" id="ARBA00022723"/>
    </source>
</evidence>
<evidence type="ECO:0000256" key="2">
    <source>
        <dbReference type="ARBA" id="ARBA00005568"/>
    </source>
</evidence>
<name>A0ABX0XML1_9SPHN</name>
<dbReference type="InterPro" id="IPR040442">
    <property type="entry name" value="Pyrv_kinase-like_dom_sf"/>
</dbReference>
<dbReference type="InterPro" id="IPR005000">
    <property type="entry name" value="Aldolase/citrate-lyase_domain"/>
</dbReference>
<dbReference type="PANTHER" id="PTHR32308:SF10">
    <property type="entry name" value="CITRATE LYASE SUBUNIT BETA"/>
    <property type="match status" value="1"/>
</dbReference>
<dbReference type="Proteomes" id="UP000734218">
    <property type="component" value="Unassembled WGS sequence"/>
</dbReference>
<evidence type="ECO:0000259" key="5">
    <source>
        <dbReference type="Pfam" id="PF03328"/>
    </source>
</evidence>
<dbReference type="PANTHER" id="PTHR32308">
    <property type="entry name" value="LYASE BETA SUBUNIT, PUTATIVE (AFU_ORTHOLOGUE AFUA_4G13030)-RELATED"/>
    <property type="match status" value="1"/>
</dbReference>
<dbReference type="RefSeq" id="WP_167954514.1">
    <property type="nucleotide sequence ID" value="NZ_JAATJE010000002.1"/>
</dbReference>
<dbReference type="SUPFAM" id="SSF51621">
    <property type="entry name" value="Phosphoenolpyruvate/pyruvate domain"/>
    <property type="match status" value="1"/>
</dbReference>
<evidence type="ECO:0000313" key="7">
    <source>
        <dbReference type="Proteomes" id="UP000734218"/>
    </source>
</evidence>
<proteinExistence type="inferred from homology"/>
<protein>
    <submittedName>
        <fullName evidence="6">Citrate lyase subunit beta/citryl-CoA lyase</fullName>
        <ecNumber evidence="6">4.1.3.34</ecNumber>
    </submittedName>
</protein>
<comment type="cofactor">
    <cofactor evidence="1">
        <name>Mg(2+)</name>
        <dbReference type="ChEBI" id="CHEBI:18420"/>
    </cofactor>
</comment>
<comment type="similarity">
    <text evidence="2">Belongs to the HpcH/HpaI aldolase family.</text>
</comment>
<keyword evidence="4" id="KW-0460">Magnesium</keyword>
<dbReference type="InterPro" id="IPR011206">
    <property type="entry name" value="Citrate_lyase_beta/mcl1/mcl2"/>
</dbReference>